<keyword evidence="1" id="KW-1133">Transmembrane helix</keyword>
<sequence length="53" mass="5886">MSDDLVWQIFLVLAAGGTLLGFLVRSLLRYRGWWTTALDGRAAPPEDGTGKHR</sequence>
<comment type="caution">
    <text evidence="2">The sequence shown here is derived from an EMBL/GenBank/DDBJ whole genome shotgun (WGS) entry which is preliminary data.</text>
</comment>
<organism evidence="2 3">
    <name type="scientific">Arthrobacter mobilis</name>
    <dbReference type="NCBI Taxonomy" id="2724944"/>
    <lineage>
        <taxon>Bacteria</taxon>
        <taxon>Bacillati</taxon>
        <taxon>Actinomycetota</taxon>
        <taxon>Actinomycetes</taxon>
        <taxon>Micrococcales</taxon>
        <taxon>Micrococcaceae</taxon>
        <taxon>Arthrobacter</taxon>
    </lineage>
</organism>
<keyword evidence="1" id="KW-0812">Transmembrane</keyword>
<name>A0A7X6HG68_9MICC</name>
<evidence type="ECO:0000313" key="2">
    <source>
        <dbReference type="EMBL" id="NKX55431.1"/>
    </source>
</evidence>
<keyword evidence="3" id="KW-1185">Reference proteome</keyword>
<accession>A0A7X6HG68</accession>
<dbReference type="AlphaFoldDB" id="A0A7X6HG68"/>
<dbReference type="RefSeq" id="WP_168486949.1">
    <property type="nucleotide sequence ID" value="NZ_JAAZSQ010000012.1"/>
</dbReference>
<feature type="transmembrane region" description="Helical" evidence="1">
    <location>
        <begin position="6"/>
        <end position="24"/>
    </location>
</feature>
<dbReference type="Proteomes" id="UP000544090">
    <property type="component" value="Unassembled WGS sequence"/>
</dbReference>
<evidence type="ECO:0000313" key="3">
    <source>
        <dbReference type="Proteomes" id="UP000544090"/>
    </source>
</evidence>
<keyword evidence="1" id="KW-0472">Membrane</keyword>
<protein>
    <submittedName>
        <fullName evidence="2">Uncharacterized protein</fullName>
    </submittedName>
</protein>
<evidence type="ECO:0000256" key="1">
    <source>
        <dbReference type="SAM" id="Phobius"/>
    </source>
</evidence>
<dbReference type="EMBL" id="JAAZSQ010000012">
    <property type="protein sequence ID" value="NKX55431.1"/>
    <property type="molecule type" value="Genomic_DNA"/>
</dbReference>
<gene>
    <name evidence="2" type="ORF">HGG74_12960</name>
</gene>
<proteinExistence type="predicted"/>
<reference evidence="2 3" key="1">
    <citation type="submission" date="2020-04" db="EMBL/GenBank/DDBJ databases">
        <title>Arthrobacter sp. nov.</title>
        <authorList>
            <person name="Liu S."/>
        </authorList>
    </citation>
    <scope>NUCLEOTIDE SEQUENCE [LARGE SCALE GENOMIC DNA]</scope>
    <source>
        <strain evidence="2 3">E918</strain>
    </source>
</reference>